<dbReference type="OrthoDB" id="5515346at2"/>
<keyword evidence="5" id="KW-1185">Reference proteome</keyword>
<dbReference type="RefSeq" id="WP_053232436.1">
    <property type="nucleotide sequence ID" value="NZ_CP011125.1"/>
</dbReference>
<organism evidence="4 5">
    <name type="scientific">Sandaracinus amylolyticus</name>
    <dbReference type="NCBI Taxonomy" id="927083"/>
    <lineage>
        <taxon>Bacteria</taxon>
        <taxon>Pseudomonadati</taxon>
        <taxon>Myxococcota</taxon>
        <taxon>Polyangia</taxon>
        <taxon>Polyangiales</taxon>
        <taxon>Sandaracinaceae</taxon>
        <taxon>Sandaracinus</taxon>
    </lineage>
</organism>
<protein>
    <recommendedName>
        <fullName evidence="3">DUF2914 domain-containing protein</fullName>
    </recommendedName>
</protein>
<dbReference type="KEGG" id="samy:DB32_002319"/>
<dbReference type="EMBL" id="CP011125">
    <property type="protein sequence ID" value="AKF05170.1"/>
    <property type="molecule type" value="Genomic_DNA"/>
</dbReference>
<feature type="region of interest" description="Disordered" evidence="1">
    <location>
        <begin position="43"/>
        <end position="70"/>
    </location>
</feature>
<proteinExistence type="predicted"/>
<gene>
    <name evidence="4" type="ORF">DB32_002319</name>
</gene>
<feature type="compositionally biased region" description="Low complexity" evidence="1">
    <location>
        <begin position="43"/>
        <end position="63"/>
    </location>
</feature>
<evidence type="ECO:0000256" key="1">
    <source>
        <dbReference type="SAM" id="MobiDB-lite"/>
    </source>
</evidence>
<feature type="signal peptide" evidence="2">
    <location>
        <begin position="1"/>
        <end position="30"/>
    </location>
</feature>
<keyword evidence="2" id="KW-0732">Signal</keyword>
<name>A0A0F6YHI5_9BACT</name>
<evidence type="ECO:0000313" key="5">
    <source>
        <dbReference type="Proteomes" id="UP000034883"/>
    </source>
</evidence>
<sequence length="184" mass="20383">MRKTIVIATVMALAGGGAGVAIGAATFARADDHTPRTEVVRTTTTTTRVEAPPAAPPITTTTTTRDEREDHGELRVRRLVLTRGIEGREPIDELDALELDERLERVYAFLDVANDADEARALTITFEREGGDEVTGHVDLEVPARVGRWRTWAFTRHIDRAGTWRVVVRDDAGRELASHTFDVR</sequence>
<feature type="chain" id="PRO_5002512658" description="DUF2914 domain-containing protein" evidence="2">
    <location>
        <begin position="31"/>
        <end position="184"/>
    </location>
</feature>
<dbReference type="InterPro" id="IPR022606">
    <property type="entry name" value="DUF2914"/>
</dbReference>
<dbReference type="AlphaFoldDB" id="A0A0F6YHI5"/>
<reference evidence="4 5" key="1">
    <citation type="submission" date="2015-03" db="EMBL/GenBank/DDBJ databases">
        <title>Genome assembly of Sandaracinus amylolyticus DSM 53668.</title>
        <authorList>
            <person name="Sharma G."/>
            <person name="Subramanian S."/>
        </authorList>
    </citation>
    <scope>NUCLEOTIDE SEQUENCE [LARGE SCALE GENOMIC DNA]</scope>
    <source>
        <strain evidence="4 5">DSM 53668</strain>
    </source>
</reference>
<dbReference type="Proteomes" id="UP000034883">
    <property type="component" value="Chromosome"/>
</dbReference>
<dbReference type="Pfam" id="PF11141">
    <property type="entry name" value="DUF2914"/>
    <property type="match status" value="1"/>
</dbReference>
<evidence type="ECO:0000259" key="3">
    <source>
        <dbReference type="Pfam" id="PF11141"/>
    </source>
</evidence>
<evidence type="ECO:0000256" key="2">
    <source>
        <dbReference type="SAM" id="SignalP"/>
    </source>
</evidence>
<evidence type="ECO:0000313" key="4">
    <source>
        <dbReference type="EMBL" id="AKF05170.1"/>
    </source>
</evidence>
<feature type="domain" description="DUF2914" evidence="3">
    <location>
        <begin position="133"/>
        <end position="183"/>
    </location>
</feature>
<accession>A0A0F6YHI5</accession>
<dbReference type="STRING" id="927083.DB32_002319"/>